<dbReference type="AlphaFoldDB" id="A6JX04"/>
<proteinExistence type="predicted"/>
<accession>A6JX04</accession>
<gene>
    <name evidence="1" type="ORF">rCG_32304</name>
</gene>
<name>A6JX04_RAT</name>
<dbReference type="Proteomes" id="UP000234681">
    <property type="component" value="Chromosome 3"/>
</dbReference>
<organism evidence="1 2">
    <name type="scientific">Rattus norvegicus</name>
    <name type="common">Rat</name>
    <dbReference type="NCBI Taxonomy" id="10116"/>
    <lineage>
        <taxon>Eukaryota</taxon>
        <taxon>Metazoa</taxon>
        <taxon>Chordata</taxon>
        <taxon>Craniata</taxon>
        <taxon>Vertebrata</taxon>
        <taxon>Euteleostomi</taxon>
        <taxon>Mammalia</taxon>
        <taxon>Eutheria</taxon>
        <taxon>Euarchontoglires</taxon>
        <taxon>Glires</taxon>
        <taxon>Rodentia</taxon>
        <taxon>Myomorpha</taxon>
        <taxon>Muroidea</taxon>
        <taxon>Muridae</taxon>
        <taxon>Murinae</taxon>
        <taxon>Rattus</taxon>
    </lineage>
</organism>
<reference evidence="1 2" key="1">
    <citation type="submission" date="2005-09" db="EMBL/GenBank/DDBJ databases">
        <authorList>
            <person name="Mural R.J."/>
            <person name="Li P.W."/>
            <person name="Adams M.D."/>
            <person name="Amanatides P.G."/>
            <person name="Baden-Tillson H."/>
            <person name="Barnstead M."/>
            <person name="Chin S.H."/>
            <person name="Dew I."/>
            <person name="Evans C.A."/>
            <person name="Ferriera S."/>
            <person name="Flanigan M."/>
            <person name="Fosler C."/>
            <person name="Glodek A."/>
            <person name="Gu Z."/>
            <person name="Holt R.A."/>
            <person name="Jennings D."/>
            <person name="Kraft C.L."/>
            <person name="Lu F."/>
            <person name="Nguyen T."/>
            <person name="Nusskern D.R."/>
            <person name="Pfannkoch C.M."/>
            <person name="Sitter C."/>
            <person name="Sutton G.G."/>
            <person name="Venter J.C."/>
            <person name="Wang Z."/>
            <person name="Woodage T."/>
            <person name="Zheng X.H."/>
            <person name="Zhong F."/>
        </authorList>
    </citation>
    <scope>NUCLEOTIDE SEQUENCE [LARGE SCALE GENOMIC DNA]</scope>
    <source>
        <strain>BN</strain>
        <strain evidence="2">Sprague-Dawley</strain>
    </source>
</reference>
<evidence type="ECO:0000313" key="1">
    <source>
        <dbReference type="EMBL" id="EDL96605.1"/>
    </source>
</evidence>
<protein>
    <submittedName>
        <fullName evidence="1">RCG32304</fullName>
    </submittedName>
</protein>
<sequence length="42" mass="4977">MVKLSFGSQFQTIFVHHDREAIVKFMVTRARAEAPRTRKQEE</sequence>
<dbReference type="EMBL" id="CH474005">
    <property type="protein sequence ID" value="EDL96605.1"/>
    <property type="molecule type" value="Genomic_DNA"/>
</dbReference>
<evidence type="ECO:0000313" key="2">
    <source>
        <dbReference type="Proteomes" id="UP000234681"/>
    </source>
</evidence>